<protein>
    <submittedName>
        <fullName evidence="2">Uncharacterized protein</fullName>
    </submittedName>
</protein>
<gene>
    <name evidence="2" type="ORF">PIB30_062392</name>
</gene>
<organism evidence="2 3">
    <name type="scientific">Stylosanthes scabra</name>
    <dbReference type="NCBI Taxonomy" id="79078"/>
    <lineage>
        <taxon>Eukaryota</taxon>
        <taxon>Viridiplantae</taxon>
        <taxon>Streptophyta</taxon>
        <taxon>Embryophyta</taxon>
        <taxon>Tracheophyta</taxon>
        <taxon>Spermatophyta</taxon>
        <taxon>Magnoliopsida</taxon>
        <taxon>eudicotyledons</taxon>
        <taxon>Gunneridae</taxon>
        <taxon>Pentapetalae</taxon>
        <taxon>rosids</taxon>
        <taxon>fabids</taxon>
        <taxon>Fabales</taxon>
        <taxon>Fabaceae</taxon>
        <taxon>Papilionoideae</taxon>
        <taxon>50 kb inversion clade</taxon>
        <taxon>dalbergioids sensu lato</taxon>
        <taxon>Dalbergieae</taxon>
        <taxon>Pterocarpus clade</taxon>
        <taxon>Stylosanthes</taxon>
    </lineage>
</organism>
<reference evidence="2 3" key="1">
    <citation type="journal article" date="2023" name="Plants (Basel)">
        <title>Bridging the Gap: Combining Genomics and Transcriptomics Approaches to Understand Stylosanthes scabra, an Orphan Legume from the Brazilian Caatinga.</title>
        <authorList>
            <person name="Ferreira-Neto J.R.C."/>
            <person name="da Silva M.D."/>
            <person name="Binneck E."/>
            <person name="de Melo N.F."/>
            <person name="da Silva R.H."/>
            <person name="de Melo A.L.T.M."/>
            <person name="Pandolfi V."/>
            <person name="Bustamante F.O."/>
            <person name="Brasileiro-Vidal A.C."/>
            <person name="Benko-Iseppon A.M."/>
        </authorList>
    </citation>
    <scope>NUCLEOTIDE SEQUENCE [LARGE SCALE GENOMIC DNA]</scope>
    <source>
        <tissue evidence="2">Leaves</tissue>
    </source>
</reference>
<sequence>MGGCMSSPKNVYEGGEAPVEPITPKAAEGDNVPQENKEEVEKKEEPLIDISEPPIEAKAETEAEAEVAAPAIAEEAKKEEEAKPAEEAEKKDEIDVPLITL</sequence>
<feature type="compositionally biased region" description="Basic and acidic residues" evidence="1">
    <location>
        <begin position="35"/>
        <end position="46"/>
    </location>
</feature>
<dbReference type="EMBL" id="JASCZI010272439">
    <property type="protein sequence ID" value="MED6222233.1"/>
    <property type="molecule type" value="Genomic_DNA"/>
</dbReference>
<evidence type="ECO:0000313" key="3">
    <source>
        <dbReference type="Proteomes" id="UP001341840"/>
    </source>
</evidence>
<name>A0ABU6ZJU1_9FABA</name>
<keyword evidence="3" id="KW-1185">Reference proteome</keyword>
<accession>A0ABU6ZJU1</accession>
<comment type="caution">
    <text evidence="2">The sequence shown here is derived from an EMBL/GenBank/DDBJ whole genome shotgun (WGS) entry which is preliminary data.</text>
</comment>
<evidence type="ECO:0000313" key="2">
    <source>
        <dbReference type="EMBL" id="MED6222233.1"/>
    </source>
</evidence>
<dbReference type="Proteomes" id="UP001341840">
    <property type="component" value="Unassembled WGS sequence"/>
</dbReference>
<feature type="region of interest" description="Disordered" evidence="1">
    <location>
        <begin position="1"/>
        <end position="101"/>
    </location>
</feature>
<feature type="compositionally biased region" description="Basic and acidic residues" evidence="1">
    <location>
        <begin position="74"/>
        <end position="94"/>
    </location>
</feature>
<evidence type="ECO:0000256" key="1">
    <source>
        <dbReference type="SAM" id="MobiDB-lite"/>
    </source>
</evidence>
<proteinExistence type="predicted"/>